<dbReference type="Proteomes" id="UP000827284">
    <property type="component" value="Unassembled WGS sequence"/>
</dbReference>
<accession>A0A9P3HIY9</accession>
<comment type="subcellular location">
    <subcellularLocation>
        <location evidence="1">Nucleus</location>
    </subcellularLocation>
</comment>
<evidence type="ECO:0000256" key="3">
    <source>
        <dbReference type="ARBA" id="ARBA00022737"/>
    </source>
</evidence>
<dbReference type="PROSITE" id="PS00028">
    <property type="entry name" value="ZINC_FINGER_C2H2_1"/>
    <property type="match status" value="2"/>
</dbReference>
<evidence type="ECO:0000256" key="7">
    <source>
        <dbReference type="PROSITE-ProRule" id="PRU00042"/>
    </source>
</evidence>
<gene>
    <name evidence="10" type="ORF">EMPS_09835</name>
</gene>
<name>A0A9P3HIY9_9FUNG</name>
<evidence type="ECO:0000256" key="5">
    <source>
        <dbReference type="ARBA" id="ARBA00022833"/>
    </source>
</evidence>
<feature type="domain" description="C2H2-type" evidence="9">
    <location>
        <begin position="366"/>
        <end position="389"/>
    </location>
</feature>
<keyword evidence="6" id="KW-0539">Nucleus</keyword>
<dbReference type="GO" id="GO:0010468">
    <property type="term" value="P:regulation of gene expression"/>
    <property type="evidence" value="ECO:0007669"/>
    <property type="project" value="TreeGrafter"/>
</dbReference>
<feature type="domain" description="C2H2-type" evidence="9">
    <location>
        <begin position="338"/>
        <end position="360"/>
    </location>
</feature>
<proteinExistence type="predicted"/>
<evidence type="ECO:0000313" key="10">
    <source>
        <dbReference type="EMBL" id="GJJ77476.1"/>
    </source>
</evidence>
<dbReference type="InterPro" id="IPR036236">
    <property type="entry name" value="Znf_C2H2_sf"/>
</dbReference>
<comment type="caution">
    <text evidence="10">The sequence shown here is derived from an EMBL/GenBank/DDBJ whole genome shotgun (WGS) entry which is preliminary data.</text>
</comment>
<feature type="domain" description="C2H2-type" evidence="9">
    <location>
        <begin position="395"/>
        <end position="425"/>
    </location>
</feature>
<keyword evidence="3" id="KW-0677">Repeat</keyword>
<evidence type="ECO:0000256" key="2">
    <source>
        <dbReference type="ARBA" id="ARBA00022723"/>
    </source>
</evidence>
<dbReference type="InterPro" id="IPR013087">
    <property type="entry name" value="Znf_C2H2_type"/>
</dbReference>
<keyword evidence="11" id="KW-1185">Reference proteome</keyword>
<organism evidence="10 11">
    <name type="scientific">Entomortierella parvispora</name>
    <dbReference type="NCBI Taxonomy" id="205924"/>
    <lineage>
        <taxon>Eukaryota</taxon>
        <taxon>Fungi</taxon>
        <taxon>Fungi incertae sedis</taxon>
        <taxon>Mucoromycota</taxon>
        <taxon>Mortierellomycotina</taxon>
        <taxon>Mortierellomycetes</taxon>
        <taxon>Mortierellales</taxon>
        <taxon>Mortierellaceae</taxon>
        <taxon>Entomortierella</taxon>
    </lineage>
</organism>
<feature type="region of interest" description="Disordered" evidence="8">
    <location>
        <begin position="296"/>
        <end position="332"/>
    </location>
</feature>
<sequence length="428" mass="47311">MPSYETSMFTPSPLGSDSLQLHSDSAVMYGTDSAIAPKPEDRMRLKGILNNASSDNVHQYQHQHRNHSFQEHSQAPQPFGSPLDSVQVSTFPVSPVASLSPRTPLPGSPVPVGMTSTLATMTPLQGVSHPGMILGETMPYPYHVPQYYTDNHEHGFKHAGHGRSMNQVEYSAGPAQGHPGQHYYYDYNSNQSPDPSGGASPDFPSYPQQRPEGNMMGHSYAFSNSPSADYYGQQYMSTPFGVERHGPYASNSYSSSYGASEPQQPYSPTPPATPLYTTDNHYAASVPSIYRDQAPESIHSATRPKRPSATRSRTLPTISKANKSVERRSSSDAVPRRFPCQECDKAFPTKGELASHSRCHLKVPAFLCGVCGRPFKRRTDYVRHVRNVHEEVGRYSCGQCGERFGRLDKLKRHEKQGCGHDNEEDSSR</sequence>
<feature type="region of interest" description="Disordered" evidence="8">
    <location>
        <begin position="169"/>
        <end position="218"/>
    </location>
</feature>
<dbReference type="GO" id="GO:0005634">
    <property type="term" value="C:nucleus"/>
    <property type="evidence" value="ECO:0007669"/>
    <property type="project" value="UniProtKB-SubCell"/>
</dbReference>
<keyword evidence="2" id="KW-0479">Metal-binding</keyword>
<evidence type="ECO:0000313" key="11">
    <source>
        <dbReference type="Proteomes" id="UP000827284"/>
    </source>
</evidence>
<dbReference type="PANTHER" id="PTHR16515">
    <property type="entry name" value="PR DOMAIN ZINC FINGER PROTEIN"/>
    <property type="match status" value="1"/>
</dbReference>
<dbReference type="Pfam" id="PF13912">
    <property type="entry name" value="zf-C2H2_6"/>
    <property type="match status" value="1"/>
</dbReference>
<dbReference type="SMART" id="SM00355">
    <property type="entry name" value="ZnF_C2H2"/>
    <property type="match status" value="3"/>
</dbReference>
<evidence type="ECO:0000256" key="4">
    <source>
        <dbReference type="ARBA" id="ARBA00022771"/>
    </source>
</evidence>
<protein>
    <recommendedName>
        <fullName evidence="9">C2H2-type domain-containing protein</fullName>
    </recommendedName>
</protein>
<keyword evidence="4 7" id="KW-0863">Zinc-finger</keyword>
<dbReference type="OrthoDB" id="8922241at2759"/>
<dbReference type="Gene3D" id="3.30.160.60">
    <property type="entry name" value="Classic Zinc Finger"/>
    <property type="match status" value="2"/>
</dbReference>
<dbReference type="GO" id="GO:0008270">
    <property type="term" value="F:zinc ion binding"/>
    <property type="evidence" value="ECO:0007669"/>
    <property type="project" value="UniProtKB-KW"/>
</dbReference>
<dbReference type="AlphaFoldDB" id="A0A9P3HIY9"/>
<reference evidence="10" key="1">
    <citation type="submission" date="2021-11" db="EMBL/GenBank/DDBJ databases">
        <authorList>
            <person name="Herlambang A."/>
            <person name="Guo Y."/>
            <person name="Takashima Y."/>
            <person name="Nishizawa T."/>
        </authorList>
    </citation>
    <scope>NUCLEOTIDE SEQUENCE</scope>
    <source>
        <strain evidence="10">E1425</strain>
    </source>
</reference>
<evidence type="ECO:0000256" key="1">
    <source>
        <dbReference type="ARBA" id="ARBA00004123"/>
    </source>
</evidence>
<dbReference type="EMBL" id="BQFW01000013">
    <property type="protein sequence ID" value="GJJ77476.1"/>
    <property type="molecule type" value="Genomic_DNA"/>
</dbReference>
<keyword evidence="5" id="KW-0862">Zinc</keyword>
<feature type="region of interest" description="Disordered" evidence="8">
    <location>
        <begin position="252"/>
        <end position="276"/>
    </location>
</feature>
<dbReference type="PANTHER" id="PTHR16515:SF49">
    <property type="entry name" value="GASTRULA ZINC FINGER PROTEIN XLCGF49.1-LIKE-RELATED"/>
    <property type="match status" value="1"/>
</dbReference>
<dbReference type="SUPFAM" id="SSF57667">
    <property type="entry name" value="beta-beta-alpha zinc fingers"/>
    <property type="match status" value="2"/>
</dbReference>
<dbReference type="InterPro" id="IPR050331">
    <property type="entry name" value="Zinc_finger"/>
</dbReference>
<feature type="compositionally biased region" description="Polar residues" evidence="8">
    <location>
        <begin position="309"/>
        <end position="322"/>
    </location>
</feature>
<reference evidence="10" key="2">
    <citation type="journal article" date="2022" name="Microbiol. Resour. Announc.">
        <title>Whole-Genome Sequence of Entomortierella parvispora E1425, a Mucoromycotan Fungus Associated with Burkholderiaceae-Related Endosymbiotic Bacteria.</title>
        <authorList>
            <person name="Herlambang A."/>
            <person name="Guo Y."/>
            <person name="Takashima Y."/>
            <person name="Narisawa K."/>
            <person name="Ohta H."/>
            <person name="Nishizawa T."/>
        </authorList>
    </citation>
    <scope>NUCLEOTIDE SEQUENCE</scope>
    <source>
        <strain evidence="10">E1425</strain>
    </source>
</reference>
<evidence type="ECO:0000256" key="6">
    <source>
        <dbReference type="ARBA" id="ARBA00023242"/>
    </source>
</evidence>
<dbReference type="PROSITE" id="PS50157">
    <property type="entry name" value="ZINC_FINGER_C2H2_2"/>
    <property type="match status" value="3"/>
</dbReference>
<dbReference type="Pfam" id="PF00096">
    <property type="entry name" value="zf-C2H2"/>
    <property type="match status" value="2"/>
</dbReference>
<evidence type="ECO:0000259" key="9">
    <source>
        <dbReference type="PROSITE" id="PS50157"/>
    </source>
</evidence>
<evidence type="ECO:0000256" key="8">
    <source>
        <dbReference type="SAM" id="MobiDB-lite"/>
    </source>
</evidence>